<comment type="catalytic activity">
    <reaction evidence="10">
        <text>a 1,2-diacyl-sn-glycero-3-phospho-L-serine(in) = a 1,2-diacyl-sn-glycero-3-phospho-L-serine(out)</text>
        <dbReference type="Rhea" id="RHEA:38663"/>
        <dbReference type="ChEBI" id="CHEBI:57262"/>
    </reaction>
</comment>
<evidence type="ECO:0000313" key="16">
    <source>
        <dbReference type="WBParaSite" id="ECPE_0001591801-mRNA-1"/>
    </source>
</evidence>
<evidence type="ECO:0000256" key="4">
    <source>
        <dbReference type="ARBA" id="ARBA00018070"/>
    </source>
</evidence>
<proteinExistence type="inferred from homology"/>
<dbReference type="GO" id="GO:0061723">
    <property type="term" value="P:glycophagy"/>
    <property type="evidence" value="ECO:0007669"/>
    <property type="project" value="TreeGrafter"/>
</dbReference>
<feature type="region of interest" description="Disordered" evidence="12">
    <location>
        <begin position="103"/>
        <end position="135"/>
    </location>
</feature>
<evidence type="ECO:0000256" key="6">
    <source>
        <dbReference type="ARBA" id="ARBA00022824"/>
    </source>
</evidence>
<dbReference type="GO" id="GO:0000045">
    <property type="term" value="P:autophagosome assembly"/>
    <property type="evidence" value="ECO:0007669"/>
    <property type="project" value="TreeGrafter"/>
</dbReference>
<comment type="catalytic activity">
    <reaction evidence="11">
        <text>a 1,2-diacyl-sn-glycero-3-phosphoethanolamine(in) = a 1,2-diacyl-sn-glycero-3-phosphoethanolamine(out)</text>
        <dbReference type="Rhea" id="RHEA:38895"/>
        <dbReference type="ChEBI" id="CHEBI:64612"/>
    </reaction>
</comment>
<evidence type="ECO:0000256" key="12">
    <source>
        <dbReference type="SAM" id="MobiDB-lite"/>
    </source>
</evidence>
<dbReference type="InterPro" id="IPR026854">
    <property type="entry name" value="VPS13_N"/>
</dbReference>
<dbReference type="Proteomes" id="UP000272942">
    <property type="component" value="Unassembled WGS sequence"/>
</dbReference>
<dbReference type="PANTHER" id="PTHR13190:SF1">
    <property type="entry name" value="AUTOPHAGY-RELATED 2, ISOFORM A"/>
    <property type="match status" value="1"/>
</dbReference>
<organism evidence="16">
    <name type="scientific">Echinostoma caproni</name>
    <dbReference type="NCBI Taxonomy" id="27848"/>
    <lineage>
        <taxon>Eukaryota</taxon>
        <taxon>Metazoa</taxon>
        <taxon>Spiralia</taxon>
        <taxon>Lophotrochozoa</taxon>
        <taxon>Platyhelminthes</taxon>
        <taxon>Trematoda</taxon>
        <taxon>Digenea</taxon>
        <taxon>Plagiorchiida</taxon>
        <taxon>Echinostomata</taxon>
        <taxon>Echinostomatoidea</taxon>
        <taxon>Echinostomatidae</taxon>
        <taxon>Echinostoma</taxon>
    </lineage>
</organism>
<evidence type="ECO:0000313" key="15">
    <source>
        <dbReference type="Proteomes" id="UP000272942"/>
    </source>
</evidence>
<dbReference type="GO" id="GO:0061908">
    <property type="term" value="C:phagophore"/>
    <property type="evidence" value="ECO:0007669"/>
    <property type="project" value="TreeGrafter"/>
</dbReference>
<evidence type="ECO:0000259" key="13">
    <source>
        <dbReference type="Pfam" id="PF12624"/>
    </source>
</evidence>
<evidence type="ECO:0000256" key="2">
    <source>
        <dbReference type="ARBA" id="ARBA00004623"/>
    </source>
</evidence>
<feature type="domain" description="Chorein N-terminal" evidence="13">
    <location>
        <begin position="1"/>
        <end position="240"/>
    </location>
</feature>
<evidence type="ECO:0000256" key="7">
    <source>
        <dbReference type="ARBA" id="ARBA00023006"/>
    </source>
</evidence>
<evidence type="ECO:0000256" key="10">
    <source>
        <dbReference type="ARBA" id="ARBA00024479"/>
    </source>
</evidence>
<keyword evidence="8" id="KW-0445">Lipid transport</keyword>
<keyword evidence="15" id="KW-1185">Reference proteome</keyword>
<dbReference type="Pfam" id="PF12624">
    <property type="entry name" value="VPS13_N"/>
    <property type="match status" value="1"/>
</dbReference>
<gene>
    <name evidence="14" type="ORF">ECPE_LOCUS15878</name>
</gene>
<comment type="subcellular location">
    <subcellularLocation>
        <location evidence="1">Endoplasmic reticulum membrane</location>
        <topology evidence="1">Peripheral membrane protein</topology>
    </subcellularLocation>
    <subcellularLocation>
        <location evidence="2">Preautophagosomal structure membrane</location>
        <topology evidence="2">Peripheral membrane protein</topology>
    </subcellularLocation>
</comment>
<dbReference type="AlphaFoldDB" id="A0A183B9J3"/>
<dbReference type="GO" id="GO:0000422">
    <property type="term" value="P:autophagy of mitochondrion"/>
    <property type="evidence" value="ECO:0007669"/>
    <property type="project" value="TreeGrafter"/>
</dbReference>
<feature type="compositionally biased region" description="Polar residues" evidence="12">
    <location>
        <begin position="104"/>
        <end position="135"/>
    </location>
</feature>
<dbReference type="GO" id="GO:0034727">
    <property type="term" value="P:piecemeal microautophagy of the nucleus"/>
    <property type="evidence" value="ECO:0007669"/>
    <property type="project" value="TreeGrafter"/>
</dbReference>
<dbReference type="GO" id="GO:0005789">
    <property type="term" value="C:endoplasmic reticulum membrane"/>
    <property type="evidence" value="ECO:0007669"/>
    <property type="project" value="UniProtKB-SubCell"/>
</dbReference>
<sequence>MFRNLLSSLIERVIGSYINDVNSEKLSFGLLNGDLALSNINLKDDTLYRLFDLPFVLEQGSVGRIMVHIPYTHLWSQPWRLYVEDVDLIAYLSASDLKKRVSVEKTSSGQDAPESSDNQTNYKLNDGSVQSKNCSPASALEQRAYLEQMEYKWWQAVHSTGVNDATALAAAVAMDSTSNKSSWWSYVASPCYNILRNIQIEIHNVRLRIVPQKTASTSPTAPAFGVFMICLDHLTVKAADLQPQVCSTQLVTVYLHKYFHHKSDL</sequence>
<keyword evidence="5" id="KW-0813">Transport</keyword>
<dbReference type="EMBL" id="UZAN01062147">
    <property type="protein sequence ID" value="VDP93150.1"/>
    <property type="molecule type" value="Genomic_DNA"/>
</dbReference>
<dbReference type="InterPro" id="IPR026849">
    <property type="entry name" value="ATG2"/>
</dbReference>
<dbReference type="GO" id="GO:0034045">
    <property type="term" value="C:phagophore assembly site membrane"/>
    <property type="evidence" value="ECO:0007669"/>
    <property type="project" value="UniProtKB-SubCell"/>
</dbReference>
<protein>
    <recommendedName>
        <fullName evidence="4">Autophagy-related protein 2</fullName>
    </recommendedName>
</protein>
<keyword evidence="7" id="KW-0072">Autophagy</keyword>
<accession>A0A183B9J3</accession>
<reference evidence="14 15" key="2">
    <citation type="submission" date="2018-11" db="EMBL/GenBank/DDBJ databases">
        <authorList>
            <consortium name="Pathogen Informatics"/>
        </authorList>
    </citation>
    <scope>NUCLEOTIDE SEQUENCE [LARGE SCALE GENOMIC DNA]</scope>
    <source>
        <strain evidence="14 15">Egypt</strain>
    </source>
</reference>
<reference evidence="16" key="1">
    <citation type="submission" date="2016-06" db="UniProtKB">
        <authorList>
            <consortium name="WormBaseParasite"/>
        </authorList>
    </citation>
    <scope>IDENTIFICATION</scope>
</reference>
<evidence type="ECO:0000256" key="8">
    <source>
        <dbReference type="ARBA" id="ARBA00023055"/>
    </source>
</evidence>
<keyword evidence="6" id="KW-0256">Endoplasmic reticulum</keyword>
<evidence type="ECO:0000256" key="3">
    <source>
        <dbReference type="ARBA" id="ARBA00009714"/>
    </source>
</evidence>
<dbReference type="PANTHER" id="PTHR13190">
    <property type="entry name" value="AUTOPHAGY-RELATED 2, ISOFORM A"/>
    <property type="match status" value="1"/>
</dbReference>
<dbReference type="OrthoDB" id="272810at2759"/>
<evidence type="ECO:0000256" key="9">
    <source>
        <dbReference type="ARBA" id="ARBA00023136"/>
    </source>
</evidence>
<evidence type="ECO:0000313" key="14">
    <source>
        <dbReference type="EMBL" id="VDP93150.1"/>
    </source>
</evidence>
<comment type="similarity">
    <text evidence="3">Belongs to the ATG2 family.</text>
</comment>
<dbReference type="GO" id="GO:0061709">
    <property type="term" value="P:reticulophagy"/>
    <property type="evidence" value="ECO:0007669"/>
    <property type="project" value="TreeGrafter"/>
</dbReference>
<evidence type="ECO:0000256" key="1">
    <source>
        <dbReference type="ARBA" id="ARBA00004406"/>
    </source>
</evidence>
<dbReference type="GO" id="GO:0032266">
    <property type="term" value="F:phosphatidylinositol-3-phosphate binding"/>
    <property type="evidence" value="ECO:0007669"/>
    <property type="project" value="TreeGrafter"/>
</dbReference>
<keyword evidence="9" id="KW-0472">Membrane</keyword>
<dbReference type="GO" id="GO:0006869">
    <property type="term" value="P:lipid transport"/>
    <property type="evidence" value="ECO:0007669"/>
    <property type="project" value="UniProtKB-KW"/>
</dbReference>
<evidence type="ECO:0000256" key="5">
    <source>
        <dbReference type="ARBA" id="ARBA00022448"/>
    </source>
</evidence>
<dbReference type="WBParaSite" id="ECPE_0001591801-mRNA-1">
    <property type="protein sequence ID" value="ECPE_0001591801-mRNA-1"/>
    <property type="gene ID" value="ECPE_0001591801"/>
</dbReference>
<name>A0A183B9J3_9TREM</name>
<dbReference type="GO" id="GO:0043495">
    <property type="term" value="F:protein-membrane adaptor activity"/>
    <property type="evidence" value="ECO:0007669"/>
    <property type="project" value="TreeGrafter"/>
</dbReference>
<evidence type="ECO:0000256" key="11">
    <source>
        <dbReference type="ARBA" id="ARBA00024615"/>
    </source>
</evidence>